<keyword evidence="3" id="KW-1185">Reference proteome</keyword>
<gene>
    <name evidence="2" type="ORF">KCH_08840</name>
</gene>
<dbReference type="SUPFAM" id="SSF63829">
    <property type="entry name" value="Calcium-dependent phosphotriesterase"/>
    <property type="match status" value="1"/>
</dbReference>
<dbReference type="eggNOG" id="COG0823">
    <property type="taxonomic scope" value="Bacteria"/>
</dbReference>
<accession>A0A066ZB28</accession>
<feature type="region of interest" description="Disordered" evidence="1">
    <location>
        <begin position="1"/>
        <end position="69"/>
    </location>
</feature>
<protein>
    <recommendedName>
        <fullName evidence="4">SMP-30/Gluconolactonase/LRE-like region domain-containing protein</fullName>
    </recommendedName>
</protein>
<dbReference type="InterPro" id="IPR011042">
    <property type="entry name" value="6-blade_b-propeller_TolB-like"/>
</dbReference>
<dbReference type="EMBL" id="JNBY01000038">
    <property type="protein sequence ID" value="KDN87350.1"/>
    <property type="molecule type" value="Genomic_DNA"/>
</dbReference>
<dbReference type="RefSeq" id="WP_341865339.1">
    <property type="nucleotide sequence ID" value="NZ_KK853997.1"/>
</dbReference>
<feature type="compositionally biased region" description="Low complexity" evidence="1">
    <location>
        <begin position="13"/>
        <end position="31"/>
    </location>
</feature>
<dbReference type="PANTHER" id="PTHR42060:SF1">
    <property type="entry name" value="NHL REPEAT-CONTAINING PROTEIN"/>
    <property type="match status" value="1"/>
</dbReference>
<feature type="compositionally biased region" description="Basic residues" evidence="1">
    <location>
        <begin position="50"/>
        <end position="63"/>
    </location>
</feature>
<reference evidence="2 3" key="1">
    <citation type="submission" date="2014-05" db="EMBL/GenBank/DDBJ databases">
        <title>Draft Genome Sequence of Kitasatospora cheerisanensis KCTC 2395.</title>
        <authorList>
            <person name="Nam D.H."/>
        </authorList>
    </citation>
    <scope>NUCLEOTIDE SEQUENCE [LARGE SCALE GENOMIC DNA]</scope>
    <source>
        <strain evidence="2 3">KCTC 2395</strain>
    </source>
</reference>
<dbReference type="PANTHER" id="PTHR42060">
    <property type="entry name" value="NHL REPEAT-CONTAINING PROTEIN-RELATED"/>
    <property type="match status" value="1"/>
</dbReference>
<name>A0A066ZB28_9ACTN</name>
<organism evidence="2 3">
    <name type="scientific">Kitasatospora cheerisanensis KCTC 2395</name>
    <dbReference type="NCBI Taxonomy" id="1348663"/>
    <lineage>
        <taxon>Bacteria</taxon>
        <taxon>Bacillati</taxon>
        <taxon>Actinomycetota</taxon>
        <taxon>Actinomycetes</taxon>
        <taxon>Kitasatosporales</taxon>
        <taxon>Streptomycetaceae</taxon>
        <taxon>Kitasatospora</taxon>
    </lineage>
</organism>
<evidence type="ECO:0000313" key="3">
    <source>
        <dbReference type="Proteomes" id="UP000027178"/>
    </source>
</evidence>
<evidence type="ECO:0000256" key="1">
    <source>
        <dbReference type="SAM" id="MobiDB-lite"/>
    </source>
</evidence>
<comment type="caution">
    <text evidence="2">The sequence shown here is derived from an EMBL/GenBank/DDBJ whole genome shotgun (WGS) entry which is preliminary data.</text>
</comment>
<sequence>MTAGAAARPWGEGVPAPGRRAAPRAGTPVPALLKERHHAPDHRPPSLRDRARRSRLRRRHRPAPARAATLPLTAPAVVAHLDLAQGRQPENLTLLPDGTTAVTFAFSRQLATIDRRGTVRILATLPAPAAGASTPALSSPFLGGIVHTEDGTLYFAYATGTADLTGIWRLTPGGTPRRIAALPADALPNGLARDERTGLLYAADSVLGTVWRIPADGGTAVPWATGTALRPNGFLGANGIKIHDGAAWVSNLDAGTLLRIPIRPDGTAGPARVAATGLTGIDDFAFTGRGNQVLAALNSSNQLALVAEDGTRTIVLDQADGLQNPTSVAVRGNRVWVADAAYLTQQDPNLLTARLVRNDRG</sequence>
<proteinExistence type="predicted"/>
<evidence type="ECO:0008006" key="4">
    <source>
        <dbReference type="Google" id="ProtNLM"/>
    </source>
</evidence>
<dbReference type="HOGENOM" id="CLU_865793_0_0_11"/>
<evidence type="ECO:0000313" key="2">
    <source>
        <dbReference type="EMBL" id="KDN87350.1"/>
    </source>
</evidence>
<dbReference type="AlphaFoldDB" id="A0A066ZB28"/>
<dbReference type="Gene3D" id="2.120.10.30">
    <property type="entry name" value="TolB, C-terminal domain"/>
    <property type="match status" value="1"/>
</dbReference>
<dbReference type="Proteomes" id="UP000027178">
    <property type="component" value="Unassembled WGS sequence"/>
</dbReference>
<dbReference type="InterPro" id="IPR052998">
    <property type="entry name" value="Hetero-Diels-Alderase-like"/>
</dbReference>
<dbReference type="PATRIC" id="fig|1348663.4.peg.840"/>